<evidence type="ECO:0000256" key="5">
    <source>
        <dbReference type="SAM" id="MobiDB-lite"/>
    </source>
</evidence>
<evidence type="ECO:0000256" key="6">
    <source>
        <dbReference type="SAM" id="SignalP"/>
    </source>
</evidence>
<dbReference type="PANTHER" id="PTHR17498:SF3">
    <property type="entry name" value="SEMINAL VESICLE SECRETORY PROTEIN 5"/>
    <property type="match status" value="1"/>
</dbReference>
<dbReference type="Bgee" id="ENSRNOG00000013834">
    <property type="expression patterns" value="Expressed in ovary and 3 other cell types or tissues"/>
</dbReference>
<keyword evidence="8" id="KW-1185">Reference proteome</keyword>
<comment type="similarity">
    <text evidence="2">Belongs to the SVP2/SVP5/SVP6 family.</text>
</comment>
<dbReference type="RGD" id="620290">
    <property type="gene designation" value="Svs5"/>
</dbReference>
<dbReference type="GeneTree" id="ENSGT00730000113952"/>
<reference evidence="7" key="1">
    <citation type="submission" date="2024-01" db="EMBL/GenBank/DDBJ databases">
        <title>GRCr8: a new rat reference genome assembly contstructed from accurate long reads and long range scaffolding.</title>
        <authorList>
            <person name="Doris P.A."/>
            <person name="Kalbfleisch T."/>
            <person name="Li K."/>
            <person name="Howe K."/>
            <person name="Wood J."/>
        </authorList>
    </citation>
    <scope>NUCLEOTIDE SEQUENCE [LARGE SCALE GENOMIC DNA]</scope>
    <source>
        <strain evidence="7">Brown Norway</strain>
    </source>
</reference>
<dbReference type="KEGG" id="rno:171027"/>
<evidence type="ECO:0000256" key="3">
    <source>
        <dbReference type="ARBA" id="ARBA00022525"/>
    </source>
</evidence>
<dbReference type="Proteomes" id="UP000002494">
    <property type="component" value="Chromosome 3"/>
</dbReference>
<protein>
    <submittedName>
        <fullName evidence="7">Seminal vesicle secretory protein 5</fullName>
    </submittedName>
</protein>
<dbReference type="CTD" id="20944"/>
<dbReference type="GO" id="GO:0005576">
    <property type="term" value="C:extracellular region"/>
    <property type="evidence" value="ECO:0007669"/>
    <property type="project" value="UniProtKB-SubCell"/>
</dbReference>
<proteinExistence type="inferred from homology"/>
<dbReference type="InterPro" id="IPR035409">
    <property type="entry name" value="Svs4/5/6"/>
</dbReference>
<reference evidence="7" key="2">
    <citation type="submission" date="2025-08" db="UniProtKB">
        <authorList>
            <consortium name="Ensembl"/>
        </authorList>
    </citation>
    <scope>IDENTIFICATION</scope>
    <source>
        <strain evidence="7">Brown Norway</strain>
    </source>
</reference>
<organism evidence="7 8">
    <name type="scientific">Rattus norvegicus</name>
    <name type="common">Rat</name>
    <dbReference type="NCBI Taxonomy" id="10116"/>
    <lineage>
        <taxon>Eukaryota</taxon>
        <taxon>Metazoa</taxon>
        <taxon>Chordata</taxon>
        <taxon>Craniata</taxon>
        <taxon>Vertebrata</taxon>
        <taxon>Euteleostomi</taxon>
        <taxon>Mammalia</taxon>
        <taxon>Eutheria</taxon>
        <taxon>Euarchontoglires</taxon>
        <taxon>Glires</taxon>
        <taxon>Rodentia</taxon>
        <taxon>Myomorpha</taxon>
        <taxon>Muroidea</taxon>
        <taxon>Muridae</taxon>
        <taxon>Murinae</taxon>
        <taxon>Rattus</taxon>
    </lineage>
</organism>
<dbReference type="Pfam" id="PF17381">
    <property type="entry name" value="Svs_4_5_6"/>
    <property type="match status" value="1"/>
</dbReference>
<dbReference type="OrthoDB" id="9634879at2759"/>
<evidence type="ECO:0000256" key="2">
    <source>
        <dbReference type="ARBA" id="ARBA00010238"/>
    </source>
</evidence>
<comment type="subcellular location">
    <subcellularLocation>
        <location evidence="1">Secreted</location>
        <location evidence="1">Extracellular space</location>
    </subcellularLocation>
</comment>
<feature type="compositionally biased region" description="Low complexity" evidence="5">
    <location>
        <begin position="64"/>
        <end position="75"/>
    </location>
</feature>
<evidence type="ECO:0000256" key="4">
    <source>
        <dbReference type="ARBA" id="ARBA00022729"/>
    </source>
</evidence>
<dbReference type="RefSeq" id="NP_598200.1">
    <property type="nucleotide sequence ID" value="NM_133516.2"/>
</dbReference>
<dbReference type="GeneID" id="171027"/>
<keyword evidence="4 6" id="KW-0732">Signal</keyword>
<dbReference type="Ensembl" id="ENSRNOT00000018537.5">
    <property type="protein sequence ID" value="ENSRNOP00000018537.2"/>
    <property type="gene ID" value="ENSRNOG00000013834.5"/>
</dbReference>
<evidence type="ECO:0000313" key="9">
    <source>
        <dbReference type="RGD" id="620290"/>
    </source>
</evidence>
<feature type="compositionally biased region" description="Basic and acidic residues" evidence="5">
    <location>
        <begin position="77"/>
        <end position="87"/>
    </location>
</feature>
<sequence length="123" mass="13619">MSPTGFFLLTVLLVLVTEAASRGPREKFSQSAEDPYSENMNLKILASGRGSSSTFGAYSRSENSRSNFKSKSPSSITREKVNEESRSEMSSTSSHFGLKMRRSHGGGEMNPFETKVKTRITRK</sequence>
<evidence type="ECO:0000256" key="1">
    <source>
        <dbReference type="ARBA" id="ARBA00004239"/>
    </source>
</evidence>
<feature type="signal peptide" evidence="6">
    <location>
        <begin position="1"/>
        <end position="21"/>
    </location>
</feature>
<gene>
    <name evidence="7 9" type="primary">Svs5</name>
</gene>
<keyword evidence="3" id="KW-0964">Secreted</keyword>
<feature type="chain" id="PRO_5015039222" evidence="6">
    <location>
        <begin position="22"/>
        <end position="123"/>
    </location>
</feature>
<dbReference type="AlphaFoldDB" id="A0A0G2JTC7"/>
<feature type="region of interest" description="Disordered" evidence="5">
    <location>
        <begin position="50"/>
        <end position="123"/>
    </location>
</feature>
<name>A0A0G2JTC7_RAT</name>
<dbReference type="PANTHER" id="PTHR17498">
    <property type="entry name" value="SEMINAL VESICLE SECRETORY PROTEIN 6-RELATED"/>
    <property type="match status" value="1"/>
</dbReference>
<evidence type="ECO:0000313" key="7">
    <source>
        <dbReference type="Ensembl" id="ENSRNOP00000018537.2"/>
    </source>
</evidence>
<accession>A0A0G2JTC7</accession>
<evidence type="ECO:0000313" key="8">
    <source>
        <dbReference type="Proteomes" id="UP000002494"/>
    </source>
</evidence>
<dbReference type="OMA" id="EMNPFET"/>
<reference evidence="7" key="3">
    <citation type="submission" date="2025-09" db="UniProtKB">
        <authorList>
            <consortium name="Ensembl"/>
        </authorList>
    </citation>
    <scope>IDENTIFICATION</scope>
    <source>
        <strain evidence="7">Brown Norway</strain>
    </source>
</reference>